<dbReference type="InterPro" id="IPR007627">
    <property type="entry name" value="RNA_pol_sigma70_r2"/>
</dbReference>
<reference evidence="9" key="1">
    <citation type="submission" date="2016-10" db="EMBL/GenBank/DDBJ databases">
        <authorList>
            <person name="Varghese N."/>
        </authorList>
    </citation>
    <scope>NUCLEOTIDE SEQUENCE [LARGE SCALE GENOMIC DNA]</scope>
    <source>
        <strain evidence="9">DSM 24868</strain>
    </source>
</reference>
<proteinExistence type="inferred from homology"/>
<evidence type="ECO:0000259" key="7">
    <source>
        <dbReference type="Pfam" id="PF08281"/>
    </source>
</evidence>
<name>A0A1H6XIW4_9MICO</name>
<feature type="domain" description="RNA polymerase sigma factor 70 region 4 type 2" evidence="7">
    <location>
        <begin position="102"/>
        <end position="153"/>
    </location>
</feature>
<dbReference type="Gene3D" id="1.10.1740.10">
    <property type="match status" value="1"/>
</dbReference>
<dbReference type="SUPFAM" id="SSF88946">
    <property type="entry name" value="Sigma2 domain of RNA polymerase sigma factors"/>
    <property type="match status" value="1"/>
</dbReference>
<dbReference type="GO" id="GO:0006352">
    <property type="term" value="P:DNA-templated transcription initiation"/>
    <property type="evidence" value="ECO:0007669"/>
    <property type="project" value="InterPro"/>
</dbReference>
<dbReference type="InterPro" id="IPR036388">
    <property type="entry name" value="WH-like_DNA-bd_sf"/>
</dbReference>
<evidence type="ECO:0000256" key="1">
    <source>
        <dbReference type="ARBA" id="ARBA00010641"/>
    </source>
</evidence>
<dbReference type="GO" id="GO:0003677">
    <property type="term" value="F:DNA binding"/>
    <property type="evidence" value="ECO:0007669"/>
    <property type="project" value="UniProtKB-KW"/>
</dbReference>
<keyword evidence="5" id="KW-0804">Transcription</keyword>
<dbReference type="SUPFAM" id="SSF88659">
    <property type="entry name" value="Sigma3 and sigma4 domains of RNA polymerase sigma factors"/>
    <property type="match status" value="1"/>
</dbReference>
<feature type="domain" description="RNA polymerase sigma-70 region 2" evidence="6">
    <location>
        <begin position="12"/>
        <end position="77"/>
    </location>
</feature>
<dbReference type="Pfam" id="PF08281">
    <property type="entry name" value="Sigma70_r4_2"/>
    <property type="match status" value="1"/>
</dbReference>
<keyword evidence="3" id="KW-0731">Sigma factor</keyword>
<evidence type="ECO:0000259" key="6">
    <source>
        <dbReference type="Pfam" id="PF04542"/>
    </source>
</evidence>
<dbReference type="PANTHER" id="PTHR43133:SF52">
    <property type="entry name" value="ECF RNA POLYMERASE SIGMA FACTOR SIGL"/>
    <property type="match status" value="1"/>
</dbReference>
<evidence type="ECO:0000256" key="4">
    <source>
        <dbReference type="ARBA" id="ARBA00023125"/>
    </source>
</evidence>
<keyword evidence="4" id="KW-0238">DNA-binding</keyword>
<dbReference type="RefSeq" id="WP_052405716.1">
    <property type="nucleotide sequence ID" value="NZ_BBLU01000005.1"/>
</dbReference>
<keyword evidence="9" id="KW-1185">Reference proteome</keyword>
<protein>
    <submittedName>
        <fullName evidence="8">RNA polymerase sigma factor, sigma-70 family</fullName>
    </submittedName>
</protein>
<dbReference type="NCBIfam" id="TIGR02937">
    <property type="entry name" value="sigma70-ECF"/>
    <property type="match status" value="1"/>
</dbReference>
<dbReference type="PANTHER" id="PTHR43133">
    <property type="entry name" value="RNA POLYMERASE ECF-TYPE SIGMA FACTO"/>
    <property type="match status" value="1"/>
</dbReference>
<accession>A0A1H6XIW4</accession>
<keyword evidence="2" id="KW-0805">Transcription regulation</keyword>
<dbReference type="InterPro" id="IPR013325">
    <property type="entry name" value="RNA_pol_sigma_r2"/>
</dbReference>
<comment type="similarity">
    <text evidence="1">Belongs to the sigma-70 factor family. ECF subfamily.</text>
</comment>
<evidence type="ECO:0000313" key="8">
    <source>
        <dbReference type="EMBL" id="SEJ26647.1"/>
    </source>
</evidence>
<dbReference type="STRING" id="1043493.SAMN05421637_1381"/>
<dbReference type="Gene3D" id="1.10.10.10">
    <property type="entry name" value="Winged helix-like DNA-binding domain superfamily/Winged helix DNA-binding domain"/>
    <property type="match status" value="1"/>
</dbReference>
<evidence type="ECO:0000256" key="5">
    <source>
        <dbReference type="ARBA" id="ARBA00023163"/>
    </source>
</evidence>
<dbReference type="GO" id="GO:0016987">
    <property type="term" value="F:sigma factor activity"/>
    <property type="evidence" value="ECO:0007669"/>
    <property type="project" value="UniProtKB-KW"/>
</dbReference>
<dbReference type="InterPro" id="IPR014284">
    <property type="entry name" value="RNA_pol_sigma-70_dom"/>
</dbReference>
<dbReference type="InterPro" id="IPR013249">
    <property type="entry name" value="RNA_pol_sigma70_r4_t2"/>
</dbReference>
<evidence type="ECO:0000256" key="2">
    <source>
        <dbReference type="ARBA" id="ARBA00023015"/>
    </source>
</evidence>
<dbReference type="InterPro" id="IPR013324">
    <property type="entry name" value="RNA_pol_sigma_r3/r4-like"/>
</dbReference>
<sequence>MNSWGDTLEAVVRERGGALYAYAYVLTGDVDGAQDLVQEALVRAFRRRGAPQGVDAAHAYVKRAMQTAVIDAHRRAQVRPQRDDRDAVRVSPDPADSAATLDALMDAVTSLPPRERTCLVMRYLDGLNATAIGAELGIAPGAVRRYLYDGLTTLRRTHGDFGLDPDDAVDGGSDHTVVITTRGGAR</sequence>
<evidence type="ECO:0000313" key="9">
    <source>
        <dbReference type="Proteomes" id="UP000183315"/>
    </source>
</evidence>
<dbReference type="CDD" id="cd06171">
    <property type="entry name" value="Sigma70_r4"/>
    <property type="match status" value="1"/>
</dbReference>
<evidence type="ECO:0000256" key="3">
    <source>
        <dbReference type="ARBA" id="ARBA00023082"/>
    </source>
</evidence>
<dbReference type="Pfam" id="PF04542">
    <property type="entry name" value="Sigma70_r2"/>
    <property type="match status" value="1"/>
</dbReference>
<organism evidence="8 9">
    <name type="scientific">Demequina mangrovi</name>
    <dbReference type="NCBI Taxonomy" id="1043493"/>
    <lineage>
        <taxon>Bacteria</taxon>
        <taxon>Bacillati</taxon>
        <taxon>Actinomycetota</taxon>
        <taxon>Actinomycetes</taxon>
        <taxon>Micrococcales</taxon>
        <taxon>Demequinaceae</taxon>
        <taxon>Demequina</taxon>
    </lineage>
</organism>
<dbReference type="AlphaFoldDB" id="A0A1H6XIW4"/>
<dbReference type="InterPro" id="IPR039425">
    <property type="entry name" value="RNA_pol_sigma-70-like"/>
</dbReference>
<dbReference type="Proteomes" id="UP000183315">
    <property type="component" value="Unassembled WGS sequence"/>
</dbReference>
<dbReference type="eggNOG" id="COG1595">
    <property type="taxonomic scope" value="Bacteria"/>
</dbReference>
<gene>
    <name evidence="8" type="ORF">SAMN05421637_1381</name>
</gene>
<dbReference type="EMBL" id="FNZI01000002">
    <property type="protein sequence ID" value="SEJ26647.1"/>
    <property type="molecule type" value="Genomic_DNA"/>
</dbReference>